<gene>
    <name evidence="1" type="ORF">AVDCRST_MAG93-8906</name>
</gene>
<proteinExistence type="predicted"/>
<dbReference type="AlphaFoldDB" id="A0A6J4N3X2"/>
<dbReference type="EMBL" id="CADCTR010002987">
    <property type="protein sequence ID" value="CAA9377131.1"/>
    <property type="molecule type" value="Genomic_DNA"/>
</dbReference>
<protein>
    <submittedName>
        <fullName evidence="1">Uncharacterized protein</fullName>
    </submittedName>
</protein>
<name>A0A6J4N3X2_9CHLR</name>
<reference evidence="1" key="1">
    <citation type="submission" date="2020-02" db="EMBL/GenBank/DDBJ databases">
        <authorList>
            <person name="Meier V. D."/>
        </authorList>
    </citation>
    <scope>NUCLEOTIDE SEQUENCE</scope>
    <source>
        <strain evidence="1">AVDCRST_MAG93</strain>
    </source>
</reference>
<organism evidence="1">
    <name type="scientific">uncultured Chloroflexia bacterium</name>
    <dbReference type="NCBI Taxonomy" id="1672391"/>
    <lineage>
        <taxon>Bacteria</taxon>
        <taxon>Bacillati</taxon>
        <taxon>Chloroflexota</taxon>
        <taxon>Chloroflexia</taxon>
        <taxon>environmental samples</taxon>
    </lineage>
</organism>
<accession>A0A6J4N3X2</accession>
<sequence>MNLSEFFDTRYAEFSPYDEIEGNKWSYSPLTTVGHFDMNGWLNLDDGSVVCSEFAPDHWIFSTLWTPDDQDHPVSGNREFGFFVPENPSGGDPYYVFYTRGADRPTGLLDYAVSNTIFAAAHSLWTSFQVKLTLFIDKNGGEANLRHPYSCRYDWDTVRASYHNPTPTTPWLD</sequence>
<evidence type="ECO:0000313" key="1">
    <source>
        <dbReference type="EMBL" id="CAA9377131.1"/>
    </source>
</evidence>